<gene>
    <name evidence="1" type="ORF">DSTB1V02_LOCUS3005</name>
</gene>
<proteinExistence type="predicted"/>
<sequence length="241" mass="27493">MWEKLVTCDGSSVNLFLSPSPGIDLYPREVPDHPMPYFKTYEFLPPLLEPPWEGVAVLSKPTDRDALVRWWIDDFIGDVIREELTTMAAMEREDKFFTKEKDRLMYKVLEEEVIPPVLQEMATAVAWDTFEYWSRSMPDPYKGKTPPPLEESMQKAINAFARGEEPSTKLRFLQWDVFLGHYRGISKSQGVTNNFGMLKLQQLLIGQAAGGSLSSTSIKTMDALLNDGDEKEKVLKPPRQG</sequence>
<organism evidence="1">
    <name type="scientific">Darwinula stevensoni</name>
    <dbReference type="NCBI Taxonomy" id="69355"/>
    <lineage>
        <taxon>Eukaryota</taxon>
        <taxon>Metazoa</taxon>
        <taxon>Ecdysozoa</taxon>
        <taxon>Arthropoda</taxon>
        <taxon>Crustacea</taxon>
        <taxon>Oligostraca</taxon>
        <taxon>Ostracoda</taxon>
        <taxon>Podocopa</taxon>
        <taxon>Podocopida</taxon>
        <taxon>Darwinulocopina</taxon>
        <taxon>Darwinuloidea</taxon>
        <taxon>Darwinulidae</taxon>
        <taxon>Darwinula</taxon>
    </lineage>
</organism>
<dbReference type="EMBL" id="LR899878">
    <property type="protein sequence ID" value="CAD7243070.1"/>
    <property type="molecule type" value="Genomic_DNA"/>
</dbReference>
<dbReference type="Proteomes" id="UP000677054">
    <property type="component" value="Unassembled WGS sequence"/>
</dbReference>
<dbReference type="EMBL" id="CAJPEV010000361">
    <property type="protein sequence ID" value="CAG0884458.1"/>
    <property type="molecule type" value="Genomic_DNA"/>
</dbReference>
<dbReference type="AlphaFoldDB" id="A0A7R8X3F2"/>
<dbReference type="OrthoDB" id="6337073at2759"/>
<protein>
    <submittedName>
        <fullName evidence="1">Uncharacterized protein</fullName>
    </submittedName>
</protein>
<evidence type="ECO:0000313" key="1">
    <source>
        <dbReference type="EMBL" id="CAD7243070.1"/>
    </source>
</evidence>
<keyword evidence="2" id="KW-1185">Reference proteome</keyword>
<accession>A0A7R8X3F2</accession>
<name>A0A7R8X3F2_9CRUS</name>
<evidence type="ECO:0000313" key="2">
    <source>
        <dbReference type="Proteomes" id="UP000677054"/>
    </source>
</evidence>
<reference evidence="1" key="1">
    <citation type="submission" date="2020-11" db="EMBL/GenBank/DDBJ databases">
        <authorList>
            <person name="Tran Van P."/>
        </authorList>
    </citation>
    <scope>NUCLEOTIDE SEQUENCE</scope>
</reference>